<dbReference type="AlphaFoldDB" id="A0A6P2CU76"/>
<dbReference type="PANTHER" id="PTHR44103:SF1">
    <property type="entry name" value="PROPROTEIN CONVERTASE P"/>
    <property type="match status" value="1"/>
</dbReference>
<organism evidence="2 3">
    <name type="scientific">Gemmata massiliana</name>
    <dbReference type="NCBI Taxonomy" id="1210884"/>
    <lineage>
        <taxon>Bacteria</taxon>
        <taxon>Pseudomonadati</taxon>
        <taxon>Planctomycetota</taxon>
        <taxon>Planctomycetia</taxon>
        <taxon>Gemmatales</taxon>
        <taxon>Gemmataceae</taxon>
        <taxon>Gemmata</taxon>
    </lineage>
</organism>
<dbReference type="Proteomes" id="UP000464178">
    <property type="component" value="Chromosome"/>
</dbReference>
<evidence type="ECO:0000313" key="2">
    <source>
        <dbReference type="EMBL" id="VTR92463.1"/>
    </source>
</evidence>
<dbReference type="Pfam" id="PF01839">
    <property type="entry name" value="FG-GAP"/>
    <property type="match status" value="1"/>
</dbReference>
<gene>
    <name evidence="2" type="ORF">SOIL9_52510</name>
</gene>
<reference evidence="2 3" key="1">
    <citation type="submission" date="2019-05" db="EMBL/GenBank/DDBJ databases">
        <authorList>
            <consortium name="Science for Life Laboratories"/>
        </authorList>
    </citation>
    <scope>NUCLEOTIDE SEQUENCE [LARGE SCALE GENOMIC DNA]</scope>
    <source>
        <strain evidence="2">Soil9</strain>
    </source>
</reference>
<dbReference type="PANTHER" id="PTHR44103">
    <property type="entry name" value="PROPROTEIN CONVERTASE P"/>
    <property type="match status" value="1"/>
</dbReference>
<name>A0A6P2CU76_9BACT</name>
<dbReference type="Gene3D" id="2.130.10.130">
    <property type="entry name" value="Integrin alpha, N-terminal"/>
    <property type="match status" value="1"/>
</dbReference>
<evidence type="ECO:0000256" key="1">
    <source>
        <dbReference type="ARBA" id="ARBA00022729"/>
    </source>
</evidence>
<proteinExistence type="predicted"/>
<dbReference type="EMBL" id="LR593886">
    <property type="protein sequence ID" value="VTR92463.1"/>
    <property type="molecule type" value="Genomic_DNA"/>
</dbReference>
<sequence length="392" mass="41041">MRFNTRSGEKRNGVARKNGVRLGVENLERRDNPAPYATGAAAGGAPHVQVFDGSGAVIRSFYAYDASFTGGVRVAMADLNGGGTPDLITAPGPGGGPEIRIFSGESGYTQQIADYFAFDSSDRGGVYVAAGDVNGDGFGDVVVSGFDRASMSAKVRVFSAFLSQMLPSGIQDYNPWGTGNNYVPGFPVAVGDTDGNDGHSEIIVGNPGGNYNVHTDYFGYVATTGQYDRVRVEDPPDAKVYDYFTASVEQNLDFGLFSSSQPVFVTPPPLNFIYNYQTQYNQPVMVGAGDIDGDGKADVVAGASSTTSLASKLFYKRTTTNAISSFNPFGSSNGTVSVAVRNIDGLGTAEVLVGSGAGIASAVNVYNYSWGNLGLLRTQSPYGGFNGGVWVG</sequence>
<keyword evidence="1" id="KW-0732">Signal</keyword>
<protein>
    <submittedName>
        <fullName evidence="2">Fg-gap repeat protein: Hemolysin-type calcium-binding region domain protein</fullName>
    </submittedName>
</protein>
<dbReference type="InterPro" id="IPR013517">
    <property type="entry name" value="FG-GAP"/>
</dbReference>
<evidence type="ECO:0000313" key="3">
    <source>
        <dbReference type="Proteomes" id="UP000464178"/>
    </source>
</evidence>
<dbReference type="SUPFAM" id="SSF69318">
    <property type="entry name" value="Integrin alpha N-terminal domain"/>
    <property type="match status" value="1"/>
</dbReference>
<dbReference type="InterPro" id="IPR028994">
    <property type="entry name" value="Integrin_alpha_N"/>
</dbReference>
<accession>A0A6P2CU76</accession>
<dbReference type="KEGG" id="gms:SOIL9_52510"/>
<keyword evidence="3" id="KW-1185">Reference proteome</keyword>